<dbReference type="RefSeq" id="XP_017663682.1">
    <property type="nucleotide sequence ID" value="XM_017808193.1"/>
</dbReference>
<proteinExistence type="predicted"/>
<feature type="coiled-coil region" evidence="1">
    <location>
        <begin position="166"/>
        <end position="200"/>
    </location>
</feature>
<organism evidence="4 5">
    <name type="scientific">Lepidothrix coronata</name>
    <name type="common">blue-crowned manakin</name>
    <dbReference type="NCBI Taxonomy" id="321398"/>
    <lineage>
        <taxon>Eukaryota</taxon>
        <taxon>Metazoa</taxon>
        <taxon>Chordata</taxon>
        <taxon>Craniata</taxon>
        <taxon>Vertebrata</taxon>
        <taxon>Euteleostomi</taxon>
        <taxon>Archelosauria</taxon>
        <taxon>Archosauria</taxon>
        <taxon>Dinosauria</taxon>
        <taxon>Saurischia</taxon>
        <taxon>Theropoda</taxon>
        <taxon>Coelurosauria</taxon>
        <taxon>Aves</taxon>
        <taxon>Neognathae</taxon>
        <taxon>Neoaves</taxon>
        <taxon>Telluraves</taxon>
        <taxon>Australaves</taxon>
        <taxon>Passeriformes</taxon>
        <taxon>Pipridae</taxon>
        <taxon>Lepidothrix</taxon>
    </lineage>
</organism>
<protein>
    <submittedName>
        <fullName evidence="5">Uncharacterized protein LOC108494073 isoform X3</fullName>
    </submittedName>
</protein>
<dbReference type="OrthoDB" id="5981048at2759"/>
<keyword evidence="4" id="KW-1185">Reference proteome</keyword>
<evidence type="ECO:0000256" key="2">
    <source>
        <dbReference type="SAM" id="MobiDB-lite"/>
    </source>
</evidence>
<evidence type="ECO:0000313" key="5">
    <source>
        <dbReference type="RefSeq" id="XP_017663682.1"/>
    </source>
</evidence>
<feature type="region of interest" description="Disordered" evidence="2">
    <location>
        <begin position="51"/>
        <end position="145"/>
    </location>
</feature>
<sequence>MASVSLLQLLDDAIGTPEVNVNLEALRKLLKLMLDHLRLLGMQDVLPSAVEETQPAGSHPGLQKEGRTEAGAQDMGQQPQEPGEQLSRKDLLQGTKSGPPVTSMATDMEKTEAKESGISDVEAPPSPRSAPLKIPPSSSEATALSQDPYEDMAGMKATQSHMGEEIQRIKEALGQATDLCEDLRKEVDEMKATQSHMEEDIQMIQKALGQQNLHDPVGHPLSLHDQSASTKPHISDMETLGSGPDTQSTTPGIQTETPSAQSGTTGTQPGSQAGHPAVERITRDLCELQGHVTSLQGLASDLQGLASDLQSEKEKIRQLEDALGKQHVADGRDEISQLEPALQEVKQEQNELREEQKELREEQKITKATLKQLVTANQLKEKLDELRAMVGSVEQKQAQAASPDQSSDTKVLKKLLHDYEILHERVDSLVSQQVQRSLPQKSQDEELLKSIQATVVRVEGDCEQLGYVTGSLRDDHRQQQKDIEALFRSLESLEKKADKEDLLLLKEDKASLGSKVNCTQFEASMESLEERMREMLKRVLSQEQRWQEVHQQLRDALDSKLDHLELGPFQKQMEETWGRMIKELKDEMSVTADDAAGIKQQLLVPYKCLSCDRDLNMQVPGPHIDTLPFYPPMPVSHAAHPTTIITEEQAQQHGYRKVPNGRSHLKMQSDRGQYTSNAQLKDALWLSKKPGVTKLLGTDGCINHRQKHRPKVAVRAQDKLARLISKLPHLLPQSHHRKAGQVTMTVQQVQQFLHHSSLTGPQGAQ</sequence>
<dbReference type="GeneID" id="108494073"/>
<feature type="region of interest" description="Disordered" evidence="2">
    <location>
        <begin position="213"/>
        <end position="275"/>
    </location>
</feature>
<keyword evidence="1" id="KW-0175">Coiled coil</keyword>
<dbReference type="Pfam" id="PF16043">
    <property type="entry name" value="DUF4795"/>
    <property type="match status" value="1"/>
</dbReference>
<dbReference type="PANTHER" id="PTHR46766">
    <property type="entry name" value="GLUTAMINE-RICH PROTEIN 2"/>
    <property type="match status" value="1"/>
</dbReference>
<accession>A0A6J0GP33</accession>
<feature type="compositionally biased region" description="Polar residues" evidence="2">
    <location>
        <begin position="136"/>
        <end position="145"/>
    </location>
</feature>
<feature type="compositionally biased region" description="Polar residues" evidence="2">
    <location>
        <begin position="244"/>
        <end position="271"/>
    </location>
</feature>
<evidence type="ECO:0000256" key="1">
    <source>
        <dbReference type="SAM" id="Coils"/>
    </source>
</evidence>
<feature type="compositionally biased region" description="Basic and acidic residues" evidence="2">
    <location>
        <begin position="107"/>
        <end position="117"/>
    </location>
</feature>
<dbReference type="InterPro" id="IPR032013">
    <property type="entry name" value="DUF4795"/>
</dbReference>
<feature type="domain" description="DUF4795" evidence="3">
    <location>
        <begin position="440"/>
        <end position="641"/>
    </location>
</feature>
<name>A0A6J0GP33_9PASS</name>
<reference evidence="5" key="1">
    <citation type="submission" date="2025-08" db="UniProtKB">
        <authorList>
            <consortium name="RefSeq"/>
        </authorList>
    </citation>
    <scope>IDENTIFICATION</scope>
</reference>
<feature type="coiled-coil region" evidence="1">
    <location>
        <begin position="302"/>
        <end position="396"/>
    </location>
</feature>
<feature type="coiled-coil region" evidence="1">
    <location>
        <begin position="476"/>
        <end position="545"/>
    </location>
</feature>
<gene>
    <name evidence="5" type="primary">LOC108494073</name>
</gene>
<evidence type="ECO:0000313" key="4">
    <source>
        <dbReference type="Proteomes" id="UP000504624"/>
    </source>
</evidence>
<dbReference type="AlphaFoldDB" id="A0A6J0GP33"/>
<evidence type="ECO:0000259" key="3">
    <source>
        <dbReference type="Pfam" id="PF16043"/>
    </source>
</evidence>
<dbReference type="PANTHER" id="PTHR46766:SF1">
    <property type="entry name" value="GLUTAMINE-RICH PROTEIN 2"/>
    <property type="match status" value="1"/>
</dbReference>
<dbReference type="Proteomes" id="UP000504624">
    <property type="component" value="Unplaced"/>
</dbReference>